<evidence type="ECO:0000256" key="1">
    <source>
        <dbReference type="SAM" id="MobiDB-lite"/>
    </source>
</evidence>
<feature type="compositionally biased region" description="Polar residues" evidence="1">
    <location>
        <begin position="150"/>
        <end position="159"/>
    </location>
</feature>
<feature type="compositionally biased region" description="Basic and acidic residues" evidence="1">
    <location>
        <begin position="234"/>
        <end position="243"/>
    </location>
</feature>
<feature type="compositionally biased region" description="Low complexity" evidence="1">
    <location>
        <begin position="55"/>
        <end position="77"/>
    </location>
</feature>
<protein>
    <submittedName>
        <fullName evidence="2">Uncharacterized protein</fullName>
    </submittedName>
</protein>
<gene>
    <name evidence="2" type="ORF">EJ06DRAFT_518162</name>
</gene>
<evidence type="ECO:0000313" key="2">
    <source>
        <dbReference type="EMBL" id="KAF2405117.1"/>
    </source>
</evidence>
<feature type="compositionally biased region" description="Low complexity" evidence="1">
    <location>
        <begin position="94"/>
        <end position="121"/>
    </location>
</feature>
<evidence type="ECO:0000313" key="3">
    <source>
        <dbReference type="Proteomes" id="UP000799640"/>
    </source>
</evidence>
<feature type="region of interest" description="Disordered" evidence="1">
    <location>
        <begin position="222"/>
        <end position="243"/>
    </location>
</feature>
<name>A0A6G1IAP6_9PEZI</name>
<keyword evidence="3" id="KW-1185">Reference proteome</keyword>
<dbReference type="Proteomes" id="UP000799640">
    <property type="component" value="Unassembled WGS sequence"/>
</dbReference>
<feature type="compositionally biased region" description="Pro residues" evidence="1">
    <location>
        <begin position="262"/>
        <end position="275"/>
    </location>
</feature>
<feature type="compositionally biased region" description="Low complexity" evidence="1">
    <location>
        <begin position="15"/>
        <end position="45"/>
    </location>
</feature>
<dbReference type="EMBL" id="ML996687">
    <property type="protein sequence ID" value="KAF2405117.1"/>
    <property type="molecule type" value="Genomic_DNA"/>
</dbReference>
<feature type="region of interest" description="Disordered" evidence="1">
    <location>
        <begin position="257"/>
        <end position="323"/>
    </location>
</feature>
<accession>A0A6G1IAP6</accession>
<sequence length="652" mass="69084">MRETLRKTPPGPGLRGTPPSSTKRTASSSTKRTASSRSASTPSRPQAVSGSGPISTTTAATKTAVPSSVTSSAPSASGIGKRSSIYGGPPLPLPVAAASAVLKSSPSSASSRGLNRSASRAQAGSLARPTRNPTVLQGREPKRLSLLADQPSQISFQAPSQVSSQVSSGSSNATDQSGPKPARRPTVRFQGREPRPLRLSRVLNQPTIPEALVSPVASEWQGAQSDFRPVSPVVEEHDSSRDSSIELKARIDTVDVNLMPHPMNPTPPRSTPPRRQPSRRMDPGFEMAPLSHQIPPYPTNSSNPSASYPTPQKLSTSTPTADIFSNPSLPDTSLTPLPRLFSPWRQLSTWKKLTAIYTAAPPSDAALFALIARSWLADMRTIYAAAPPADAAIVIAKVRRWLAARKVAALRNSKALAHGAEERTWPVTPSQPPARAPEDTLRHSTFVPGTMLHRNTLRQFSSATMPPTSPTPHVAPRPLVRAASLPMSPQPTHTRLGNTGLQTPEPIVVKHRKDTAGQSDITAFSDIMHAGMGEYASPATPTPAMRAFRPAPLNLRPKAVARSYAPAPPSSVYSQPTGGLETPYGNSLVMPEQPSGGSVVSAAESTYVPVRKGWKATQRGGVNEDDGHLMEEWVHGGLFASIGAKGQGVSSR</sequence>
<proteinExistence type="predicted"/>
<feature type="region of interest" description="Disordered" evidence="1">
    <location>
        <begin position="421"/>
        <end position="441"/>
    </location>
</feature>
<feature type="compositionally biased region" description="Polar residues" evidence="1">
    <location>
        <begin position="299"/>
        <end position="323"/>
    </location>
</feature>
<organism evidence="2 3">
    <name type="scientific">Trichodelitschia bisporula</name>
    <dbReference type="NCBI Taxonomy" id="703511"/>
    <lineage>
        <taxon>Eukaryota</taxon>
        <taxon>Fungi</taxon>
        <taxon>Dikarya</taxon>
        <taxon>Ascomycota</taxon>
        <taxon>Pezizomycotina</taxon>
        <taxon>Dothideomycetes</taxon>
        <taxon>Dothideomycetes incertae sedis</taxon>
        <taxon>Phaeotrichales</taxon>
        <taxon>Phaeotrichaceae</taxon>
        <taxon>Trichodelitschia</taxon>
    </lineage>
</organism>
<dbReference type="AlphaFoldDB" id="A0A6G1IAP6"/>
<feature type="compositionally biased region" description="Low complexity" evidence="1">
    <location>
        <begin position="160"/>
        <end position="171"/>
    </location>
</feature>
<reference evidence="2" key="1">
    <citation type="journal article" date="2020" name="Stud. Mycol.">
        <title>101 Dothideomycetes genomes: a test case for predicting lifestyles and emergence of pathogens.</title>
        <authorList>
            <person name="Haridas S."/>
            <person name="Albert R."/>
            <person name="Binder M."/>
            <person name="Bloem J."/>
            <person name="Labutti K."/>
            <person name="Salamov A."/>
            <person name="Andreopoulos B."/>
            <person name="Baker S."/>
            <person name="Barry K."/>
            <person name="Bills G."/>
            <person name="Bluhm B."/>
            <person name="Cannon C."/>
            <person name="Castanera R."/>
            <person name="Culley D."/>
            <person name="Daum C."/>
            <person name="Ezra D."/>
            <person name="Gonzalez J."/>
            <person name="Henrissat B."/>
            <person name="Kuo A."/>
            <person name="Liang C."/>
            <person name="Lipzen A."/>
            <person name="Lutzoni F."/>
            <person name="Magnuson J."/>
            <person name="Mondo S."/>
            <person name="Nolan M."/>
            <person name="Ohm R."/>
            <person name="Pangilinan J."/>
            <person name="Park H.-J."/>
            <person name="Ramirez L."/>
            <person name="Alfaro M."/>
            <person name="Sun H."/>
            <person name="Tritt A."/>
            <person name="Yoshinaga Y."/>
            <person name="Zwiers L.-H."/>
            <person name="Turgeon B."/>
            <person name="Goodwin S."/>
            <person name="Spatafora J."/>
            <person name="Crous P."/>
            <person name="Grigoriev I."/>
        </authorList>
    </citation>
    <scope>NUCLEOTIDE SEQUENCE</scope>
    <source>
        <strain evidence="2">CBS 262.69</strain>
    </source>
</reference>
<feature type="region of interest" description="Disordered" evidence="1">
    <location>
        <begin position="1"/>
        <end position="196"/>
    </location>
</feature>